<sequence>MTLVRPPWVNCVIKDRCHEGAAVTFIQLPPPPPKVTERRPDGADARDLNAVCEHYMRVLDRLTRDLTPTILVHGLKSVTSTTL</sequence>
<dbReference type="STRING" id="151549.A0A4C1SEA4"/>
<name>A0A4C1SEA4_EUMVA</name>
<keyword evidence="2" id="KW-1185">Reference proteome</keyword>
<dbReference type="Proteomes" id="UP000299102">
    <property type="component" value="Unassembled WGS sequence"/>
</dbReference>
<reference evidence="1 2" key="1">
    <citation type="journal article" date="2019" name="Commun. Biol.">
        <title>The bagworm genome reveals a unique fibroin gene that provides high tensile strength.</title>
        <authorList>
            <person name="Kono N."/>
            <person name="Nakamura H."/>
            <person name="Ohtoshi R."/>
            <person name="Tomita M."/>
            <person name="Numata K."/>
            <person name="Arakawa K."/>
        </authorList>
    </citation>
    <scope>NUCLEOTIDE SEQUENCE [LARGE SCALE GENOMIC DNA]</scope>
</reference>
<dbReference type="EMBL" id="BGZK01000005">
    <property type="protein sequence ID" value="GBP00489.1"/>
    <property type="molecule type" value="Genomic_DNA"/>
</dbReference>
<gene>
    <name evidence="1" type="primary">slc12a9</name>
    <name evidence="1" type="ORF">EVAR_1018_1</name>
</gene>
<evidence type="ECO:0000313" key="1">
    <source>
        <dbReference type="EMBL" id="GBP00489.1"/>
    </source>
</evidence>
<proteinExistence type="predicted"/>
<protein>
    <submittedName>
        <fullName evidence="1">Solute carrier family 12 member 9</fullName>
    </submittedName>
</protein>
<organism evidence="1 2">
    <name type="scientific">Eumeta variegata</name>
    <name type="common">Bagworm moth</name>
    <name type="synonym">Eumeta japonica</name>
    <dbReference type="NCBI Taxonomy" id="151549"/>
    <lineage>
        <taxon>Eukaryota</taxon>
        <taxon>Metazoa</taxon>
        <taxon>Ecdysozoa</taxon>
        <taxon>Arthropoda</taxon>
        <taxon>Hexapoda</taxon>
        <taxon>Insecta</taxon>
        <taxon>Pterygota</taxon>
        <taxon>Neoptera</taxon>
        <taxon>Endopterygota</taxon>
        <taxon>Lepidoptera</taxon>
        <taxon>Glossata</taxon>
        <taxon>Ditrysia</taxon>
        <taxon>Tineoidea</taxon>
        <taxon>Psychidae</taxon>
        <taxon>Oiketicinae</taxon>
        <taxon>Eumeta</taxon>
    </lineage>
</organism>
<comment type="caution">
    <text evidence="1">The sequence shown here is derived from an EMBL/GenBank/DDBJ whole genome shotgun (WGS) entry which is preliminary data.</text>
</comment>
<evidence type="ECO:0000313" key="2">
    <source>
        <dbReference type="Proteomes" id="UP000299102"/>
    </source>
</evidence>
<accession>A0A4C1SEA4</accession>
<dbReference type="OrthoDB" id="2020542at2759"/>
<dbReference type="AlphaFoldDB" id="A0A4C1SEA4"/>